<dbReference type="GeneID" id="71989474"/>
<dbReference type="Proteomes" id="UP000756132">
    <property type="component" value="Chromosome 9"/>
</dbReference>
<dbReference type="AlphaFoldDB" id="A0A9Q8UT93"/>
<sequence>MASRTDTSEQAAATPHTTSAPVQVFAVTELLDNILLQLPLRNLLLAQRVDCTWRDTIQTSPQIQQAFFFRPHSISLVKVAGFRTPMRCASRDECPLGDYGDKDYQTPLRWKSETTGSTVDYVVRNPLLPLGGGGARTIHLMPGGDKIIKQPAWKRPEASWRSMLSLSQHFKRLLLILVCHTISMR</sequence>
<evidence type="ECO:0008006" key="3">
    <source>
        <dbReference type="Google" id="ProtNLM"/>
    </source>
</evidence>
<reference evidence="1" key="1">
    <citation type="submission" date="2021-12" db="EMBL/GenBank/DDBJ databases">
        <authorList>
            <person name="Zaccaron A."/>
            <person name="Stergiopoulos I."/>
        </authorList>
    </citation>
    <scope>NUCLEOTIDE SEQUENCE</scope>
    <source>
        <strain evidence="1">Race5_Kim</strain>
    </source>
</reference>
<name>A0A9Q8UT93_PASFU</name>
<gene>
    <name evidence="1" type="ORF">CLAFUR5_09596</name>
</gene>
<evidence type="ECO:0000313" key="1">
    <source>
        <dbReference type="EMBL" id="UJO21669.1"/>
    </source>
</evidence>
<reference evidence="1" key="2">
    <citation type="journal article" date="2022" name="Microb. Genom.">
        <title>A chromosome-scale genome assembly of the tomato pathogen Cladosporium fulvum reveals a compartmentalized genome architecture and the presence of a dispensable chromosome.</title>
        <authorList>
            <person name="Zaccaron A.Z."/>
            <person name="Chen L.H."/>
            <person name="Samaras A."/>
            <person name="Stergiopoulos I."/>
        </authorList>
    </citation>
    <scope>NUCLEOTIDE SEQUENCE</scope>
    <source>
        <strain evidence="1">Race5_Kim</strain>
    </source>
</reference>
<protein>
    <recommendedName>
        <fullName evidence="3">F-box domain-containing protein</fullName>
    </recommendedName>
</protein>
<proteinExistence type="predicted"/>
<dbReference type="EMBL" id="CP090171">
    <property type="protein sequence ID" value="UJO21669.1"/>
    <property type="molecule type" value="Genomic_DNA"/>
</dbReference>
<dbReference type="RefSeq" id="XP_047766035.1">
    <property type="nucleotide sequence ID" value="XM_047908744.1"/>
</dbReference>
<evidence type="ECO:0000313" key="2">
    <source>
        <dbReference type="Proteomes" id="UP000756132"/>
    </source>
</evidence>
<dbReference type="InterPro" id="IPR036047">
    <property type="entry name" value="F-box-like_dom_sf"/>
</dbReference>
<dbReference type="KEGG" id="ffu:CLAFUR5_09596"/>
<keyword evidence="2" id="KW-1185">Reference proteome</keyword>
<accession>A0A9Q8UT93</accession>
<organism evidence="1 2">
    <name type="scientific">Passalora fulva</name>
    <name type="common">Tomato leaf mold</name>
    <name type="synonym">Cladosporium fulvum</name>
    <dbReference type="NCBI Taxonomy" id="5499"/>
    <lineage>
        <taxon>Eukaryota</taxon>
        <taxon>Fungi</taxon>
        <taxon>Dikarya</taxon>
        <taxon>Ascomycota</taxon>
        <taxon>Pezizomycotina</taxon>
        <taxon>Dothideomycetes</taxon>
        <taxon>Dothideomycetidae</taxon>
        <taxon>Mycosphaerellales</taxon>
        <taxon>Mycosphaerellaceae</taxon>
        <taxon>Fulvia</taxon>
    </lineage>
</organism>
<dbReference type="SUPFAM" id="SSF81383">
    <property type="entry name" value="F-box domain"/>
    <property type="match status" value="1"/>
</dbReference>